<reference evidence="18 19" key="1">
    <citation type="journal article" date="2016" name="Appl. Environ. Microbiol.">
        <title>Function and Phylogeny of Bacterial Butyryl Coenzyme A:Acetate Transferases and Their Diversity in the Proximal Colon of Swine.</title>
        <authorList>
            <person name="Trachsel J."/>
            <person name="Bayles D.O."/>
            <person name="Looft T."/>
            <person name="Levine U.Y."/>
            <person name="Allen H.K."/>
        </authorList>
    </citation>
    <scope>NUCLEOTIDE SEQUENCE [LARGE SCALE GENOMIC DNA]</scope>
    <source>
        <strain evidence="18 19">35-6-1</strain>
    </source>
</reference>
<comment type="function">
    <text evidence="2">Catalyzes the phosphorylation of D-fructose 6-phosphate to fructose 1,6-bisphosphate by ATP, the first committing step of glycolysis.</text>
</comment>
<proteinExistence type="inferred from homology"/>
<dbReference type="eggNOG" id="COG0205">
    <property type="taxonomic scope" value="Bacteria"/>
</dbReference>
<dbReference type="EC" id="2.7.1.11" evidence="5"/>
<evidence type="ECO:0000256" key="16">
    <source>
        <dbReference type="ARBA" id="ARBA00038478"/>
    </source>
</evidence>
<dbReference type="AlphaFoldDB" id="A0A1U7LZ44"/>
<dbReference type="PIRSF" id="PIRSF000532">
    <property type="entry name" value="ATP_PFK_prok"/>
    <property type="match status" value="1"/>
</dbReference>
<keyword evidence="8" id="KW-0808">Transferase</keyword>
<evidence type="ECO:0000256" key="2">
    <source>
        <dbReference type="ARBA" id="ARBA00002659"/>
    </source>
</evidence>
<dbReference type="SUPFAM" id="SSF53784">
    <property type="entry name" value="Phosphofructokinase"/>
    <property type="match status" value="1"/>
</dbReference>
<dbReference type="PANTHER" id="PTHR13697">
    <property type="entry name" value="PHOSPHOFRUCTOKINASE"/>
    <property type="match status" value="1"/>
</dbReference>
<evidence type="ECO:0000256" key="7">
    <source>
        <dbReference type="ARBA" id="ARBA00022533"/>
    </source>
</evidence>
<dbReference type="Gene3D" id="3.40.50.460">
    <property type="entry name" value="Phosphofructokinase domain"/>
    <property type="match status" value="1"/>
</dbReference>
<dbReference type="PRINTS" id="PR00476">
    <property type="entry name" value="PHFRCTKINASE"/>
</dbReference>
<keyword evidence="6" id="KW-0963">Cytoplasm</keyword>
<evidence type="ECO:0000256" key="5">
    <source>
        <dbReference type="ARBA" id="ARBA00012055"/>
    </source>
</evidence>
<dbReference type="GO" id="GO:0046872">
    <property type="term" value="F:metal ion binding"/>
    <property type="evidence" value="ECO:0007669"/>
    <property type="project" value="UniProtKB-KW"/>
</dbReference>
<evidence type="ECO:0000256" key="15">
    <source>
        <dbReference type="ARBA" id="ARBA00030818"/>
    </source>
</evidence>
<keyword evidence="9" id="KW-0479">Metal-binding</keyword>
<dbReference type="FunFam" id="3.40.50.460:FF:000002">
    <property type="entry name" value="ATP-dependent 6-phosphofructokinase"/>
    <property type="match status" value="1"/>
</dbReference>
<evidence type="ECO:0000256" key="11">
    <source>
        <dbReference type="ARBA" id="ARBA00022777"/>
    </source>
</evidence>
<dbReference type="Proteomes" id="UP000187166">
    <property type="component" value="Unassembled WGS sequence"/>
</dbReference>
<keyword evidence="11" id="KW-0418">Kinase</keyword>
<evidence type="ECO:0000313" key="19">
    <source>
        <dbReference type="Proteomes" id="UP000187166"/>
    </source>
</evidence>
<dbReference type="InterPro" id="IPR012003">
    <property type="entry name" value="ATP_PFK_prok-type"/>
</dbReference>
<evidence type="ECO:0000256" key="10">
    <source>
        <dbReference type="ARBA" id="ARBA00022741"/>
    </source>
</evidence>
<dbReference type="GO" id="GO:0070095">
    <property type="term" value="F:fructose-6-phosphate binding"/>
    <property type="evidence" value="ECO:0007669"/>
    <property type="project" value="TreeGrafter"/>
</dbReference>
<dbReference type="GO" id="GO:0048029">
    <property type="term" value="F:monosaccharide binding"/>
    <property type="evidence" value="ECO:0007669"/>
    <property type="project" value="TreeGrafter"/>
</dbReference>
<dbReference type="Pfam" id="PF00365">
    <property type="entry name" value="PFK"/>
    <property type="match status" value="1"/>
</dbReference>
<dbReference type="InterPro" id="IPR022953">
    <property type="entry name" value="ATP_PFK"/>
</dbReference>
<dbReference type="UniPathway" id="UPA00109">
    <property type="reaction ID" value="UER00182"/>
</dbReference>
<dbReference type="GO" id="GO:0030388">
    <property type="term" value="P:fructose 1,6-bisphosphate metabolic process"/>
    <property type="evidence" value="ECO:0007669"/>
    <property type="project" value="TreeGrafter"/>
</dbReference>
<evidence type="ECO:0000256" key="4">
    <source>
        <dbReference type="ARBA" id="ARBA00004679"/>
    </source>
</evidence>
<keyword evidence="14" id="KW-0324">Glycolysis</keyword>
<comment type="catalytic activity">
    <reaction evidence="17">
        <text>beta-D-fructose 6-phosphate + ATP = beta-D-fructose 1,6-bisphosphate + ADP + H(+)</text>
        <dbReference type="Rhea" id="RHEA:16109"/>
        <dbReference type="ChEBI" id="CHEBI:15378"/>
        <dbReference type="ChEBI" id="CHEBI:30616"/>
        <dbReference type="ChEBI" id="CHEBI:32966"/>
        <dbReference type="ChEBI" id="CHEBI:57634"/>
        <dbReference type="ChEBI" id="CHEBI:456216"/>
        <dbReference type="EC" id="2.7.1.11"/>
    </reaction>
</comment>
<comment type="subcellular location">
    <subcellularLocation>
        <location evidence="3">Cytoplasm</location>
    </subcellularLocation>
</comment>
<dbReference type="GO" id="GO:0003872">
    <property type="term" value="F:6-phosphofructokinase activity"/>
    <property type="evidence" value="ECO:0007669"/>
    <property type="project" value="UniProtKB-EC"/>
</dbReference>
<name>A0A1U7LZ44_9FIRM</name>
<dbReference type="GO" id="GO:0006002">
    <property type="term" value="P:fructose 6-phosphate metabolic process"/>
    <property type="evidence" value="ECO:0007669"/>
    <property type="project" value="InterPro"/>
</dbReference>
<dbReference type="RefSeq" id="WP_075659331.1">
    <property type="nucleotide sequence ID" value="NZ_JABDSR010000016.1"/>
</dbReference>
<dbReference type="GO" id="GO:0005945">
    <property type="term" value="C:6-phosphofructokinase complex"/>
    <property type="evidence" value="ECO:0007669"/>
    <property type="project" value="TreeGrafter"/>
</dbReference>
<evidence type="ECO:0000256" key="12">
    <source>
        <dbReference type="ARBA" id="ARBA00022840"/>
    </source>
</evidence>
<dbReference type="GO" id="GO:0016208">
    <property type="term" value="F:AMP binding"/>
    <property type="evidence" value="ECO:0007669"/>
    <property type="project" value="TreeGrafter"/>
</dbReference>
<dbReference type="Gene3D" id="3.40.50.450">
    <property type="match status" value="1"/>
</dbReference>
<comment type="caution">
    <text evidence="18">The sequence shown here is derived from an EMBL/GenBank/DDBJ whole genome shotgun (WGS) entry which is preliminary data.</text>
</comment>
<evidence type="ECO:0000313" key="18">
    <source>
        <dbReference type="EMBL" id="OLR64690.1"/>
    </source>
</evidence>
<evidence type="ECO:0000256" key="13">
    <source>
        <dbReference type="ARBA" id="ARBA00022842"/>
    </source>
</evidence>
<keyword evidence="13" id="KW-0460">Magnesium</keyword>
<dbReference type="PANTHER" id="PTHR13697:SF4">
    <property type="entry name" value="ATP-DEPENDENT 6-PHOSPHOFRUCTOKINASE"/>
    <property type="match status" value="1"/>
</dbReference>
<dbReference type="FunFam" id="3.40.50.450:FF:000001">
    <property type="entry name" value="ATP-dependent 6-phosphofructokinase"/>
    <property type="match status" value="1"/>
</dbReference>
<comment type="similarity">
    <text evidence="16">Belongs to the phosphofructokinase type A (PFKA) family.</text>
</comment>
<dbReference type="GO" id="GO:0042802">
    <property type="term" value="F:identical protein binding"/>
    <property type="evidence" value="ECO:0007669"/>
    <property type="project" value="TreeGrafter"/>
</dbReference>
<evidence type="ECO:0000256" key="14">
    <source>
        <dbReference type="ARBA" id="ARBA00023152"/>
    </source>
</evidence>
<keyword evidence="19" id="KW-1185">Reference proteome</keyword>
<dbReference type="InterPro" id="IPR000023">
    <property type="entry name" value="Phosphofructokinase_dom"/>
</dbReference>
<keyword evidence="10" id="KW-0547">Nucleotide-binding</keyword>
<organism evidence="18 19">
    <name type="scientific">Peptoniphilus porci</name>
    <dbReference type="NCBI Taxonomy" id="2652280"/>
    <lineage>
        <taxon>Bacteria</taxon>
        <taxon>Bacillati</taxon>
        <taxon>Bacillota</taxon>
        <taxon>Tissierellia</taxon>
        <taxon>Tissierellales</taxon>
        <taxon>Peptoniphilaceae</taxon>
        <taxon>Peptoniphilus</taxon>
    </lineage>
</organism>
<evidence type="ECO:0000256" key="9">
    <source>
        <dbReference type="ARBA" id="ARBA00022723"/>
    </source>
</evidence>
<evidence type="ECO:0000256" key="3">
    <source>
        <dbReference type="ARBA" id="ARBA00004496"/>
    </source>
</evidence>
<comment type="pathway">
    <text evidence="4">Carbohydrate degradation; glycolysis; D-glyceraldehyde 3-phosphate and glycerone phosphate from D-glucose: step 3/4.</text>
</comment>
<evidence type="ECO:0000256" key="6">
    <source>
        <dbReference type="ARBA" id="ARBA00022490"/>
    </source>
</evidence>
<dbReference type="GO" id="GO:0061621">
    <property type="term" value="P:canonical glycolysis"/>
    <property type="evidence" value="ECO:0007669"/>
    <property type="project" value="TreeGrafter"/>
</dbReference>
<protein>
    <recommendedName>
        <fullName evidence="5">6-phosphofructokinase</fullName>
        <ecNumber evidence="5">2.7.1.11</ecNumber>
    </recommendedName>
    <alternativeName>
        <fullName evidence="15">6-phosphofructokinase isozyme I</fullName>
    </alternativeName>
</protein>
<sequence length="317" mass="34338">MRIAILTSGGDAPGMNATIRAVTRTCIYEGIEVFGISGGYEGLIDAKFEKLVQSSVADIIQRGGTILSTSRSERFMTEEGLEKAINSLKIFEIDALIVLGGDGSLRGAKMLRDRGINVIGIPCSIDNDLAYTDFTIGFMTAVETVTEAISHIRDTTEAHCRANIVEVMGRECGDIALYSGVSSGAESIIVPEIPLDMNEIAEKAIMGKNRGKKHHIIIMAEGCGSAFDFAKEFEKFTGIDTRVTVLGYIQRGGAPSIFDRILASELGYLAVKEAKLGNSLALGFKDGIAIKMSFEEIFKIKKVFRHDLLDILKIVSI</sequence>
<dbReference type="InterPro" id="IPR035966">
    <property type="entry name" value="PKF_sf"/>
</dbReference>
<dbReference type="EMBL" id="MJIH01000001">
    <property type="protein sequence ID" value="OLR64690.1"/>
    <property type="molecule type" value="Genomic_DNA"/>
</dbReference>
<dbReference type="GO" id="GO:0005524">
    <property type="term" value="F:ATP binding"/>
    <property type="evidence" value="ECO:0007669"/>
    <property type="project" value="UniProtKB-KW"/>
</dbReference>
<evidence type="ECO:0000256" key="17">
    <source>
        <dbReference type="ARBA" id="ARBA00048070"/>
    </source>
</evidence>
<evidence type="ECO:0000256" key="8">
    <source>
        <dbReference type="ARBA" id="ARBA00022679"/>
    </source>
</evidence>
<accession>A0A848RJD7</accession>
<dbReference type="STRING" id="1465756.BIV18_03630"/>
<comment type="cofactor">
    <cofactor evidence="1">
        <name>Mg(2+)</name>
        <dbReference type="ChEBI" id="CHEBI:18420"/>
    </cofactor>
</comment>
<keyword evidence="12" id="KW-0067">ATP-binding</keyword>
<dbReference type="NCBIfam" id="NF002872">
    <property type="entry name" value="PRK03202.1"/>
    <property type="match status" value="1"/>
</dbReference>
<evidence type="ECO:0000256" key="1">
    <source>
        <dbReference type="ARBA" id="ARBA00001946"/>
    </source>
</evidence>
<keyword evidence="7" id="KW-0021">Allosteric enzyme</keyword>
<gene>
    <name evidence="18" type="ORF">BIV18_03630</name>
</gene>
<accession>A0A1U7LZ44</accession>